<organism evidence="4 5">
    <name type="scientific">Desulfotalea psychrophila (strain LSv54 / DSM 12343)</name>
    <dbReference type="NCBI Taxonomy" id="177439"/>
    <lineage>
        <taxon>Bacteria</taxon>
        <taxon>Pseudomonadati</taxon>
        <taxon>Thermodesulfobacteriota</taxon>
        <taxon>Desulfobulbia</taxon>
        <taxon>Desulfobulbales</taxon>
        <taxon>Desulfocapsaceae</taxon>
        <taxon>Desulfotalea</taxon>
    </lineage>
</organism>
<dbReference type="HOGENOM" id="CLU_080384_2_0_7"/>
<dbReference type="GO" id="GO:0008654">
    <property type="term" value="P:phospholipid biosynthetic process"/>
    <property type="evidence" value="ECO:0007669"/>
    <property type="project" value="InterPro"/>
</dbReference>
<dbReference type="KEGG" id="dps:DP0317"/>
<dbReference type="InterPro" id="IPR048254">
    <property type="entry name" value="CDP_ALCOHOL_P_TRANSF_CS"/>
</dbReference>
<accession>Q6ARH9</accession>
<dbReference type="Gene3D" id="1.20.120.1760">
    <property type="match status" value="1"/>
</dbReference>
<evidence type="ECO:0000313" key="5">
    <source>
        <dbReference type="Proteomes" id="UP000000602"/>
    </source>
</evidence>
<evidence type="ECO:0000256" key="3">
    <source>
        <dbReference type="SAM" id="Phobius"/>
    </source>
</evidence>
<dbReference type="InterPro" id="IPR043130">
    <property type="entry name" value="CDP-OH_PTrfase_TM_dom"/>
</dbReference>
<dbReference type="PROSITE" id="PS00379">
    <property type="entry name" value="CDP_ALCOHOL_P_TRANSF"/>
    <property type="match status" value="1"/>
</dbReference>
<evidence type="ECO:0000313" key="4">
    <source>
        <dbReference type="EMBL" id="CAG35046.1"/>
    </source>
</evidence>
<sequence length="205" mass="22538">MLDRYILPRTSSFLSFCARLLHARDITANRVTLFGLCCGLVTLPLLAVEQYIPALFCICLNRFLDGVDGALARIQGASDDGAYLDIVCDFIFYAVVVLGFALAAPGENALAADLLLAAFMGTSSSFLAFAVFAERRSLPLIVYPSKGFYYLGGLAEGTETICFFILFCLLPQWFPALALFFALLCLVTTVVRVFFAYRLLQEPHP</sequence>
<gene>
    <name evidence="4" type="ordered locus">DP0317</name>
</gene>
<evidence type="ECO:0000256" key="2">
    <source>
        <dbReference type="RuleBase" id="RU003750"/>
    </source>
</evidence>
<keyword evidence="5" id="KW-1185">Reference proteome</keyword>
<dbReference type="STRING" id="177439.DP0317"/>
<keyword evidence="3" id="KW-0812">Transmembrane</keyword>
<comment type="similarity">
    <text evidence="2">Belongs to the CDP-alcohol phosphatidyltransferase class-I family.</text>
</comment>
<feature type="transmembrane region" description="Helical" evidence="3">
    <location>
        <begin position="82"/>
        <end position="102"/>
    </location>
</feature>
<dbReference type="eggNOG" id="COG0558">
    <property type="taxonomic scope" value="Bacteria"/>
</dbReference>
<dbReference type="Proteomes" id="UP000000602">
    <property type="component" value="Chromosome"/>
</dbReference>
<dbReference type="OrthoDB" id="9790577at2"/>
<feature type="transmembrane region" description="Helical" evidence="3">
    <location>
        <begin position="147"/>
        <end position="167"/>
    </location>
</feature>
<dbReference type="AlphaFoldDB" id="Q6ARH9"/>
<feature type="transmembrane region" description="Helical" evidence="3">
    <location>
        <begin position="114"/>
        <end position="135"/>
    </location>
</feature>
<keyword evidence="3" id="KW-1133">Transmembrane helix</keyword>
<dbReference type="GO" id="GO:0016020">
    <property type="term" value="C:membrane"/>
    <property type="evidence" value="ECO:0007669"/>
    <property type="project" value="InterPro"/>
</dbReference>
<dbReference type="RefSeq" id="WP_011187562.1">
    <property type="nucleotide sequence ID" value="NC_006138.1"/>
</dbReference>
<dbReference type="InterPro" id="IPR000462">
    <property type="entry name" value="CDP-OH_P_trans"/>
</dbReference>
<evidence type="ECO:0000256" key="1">
    <source>
        <dbReference type="ARBA" id="ARBA00022679"/>
    </source>
</evidence>
<feature type="transmembrane region" description="Helical" evidence="3">
    <location>
        <begin position="33"/>
        <end position="61"/>
    </location>
</feature>
<feature type="transmembrane region" description="Helical" evidence="3">
    <location>
        <begin position="173"/>
        <end position="195"/>
    </location>
</feature>
<dbReference type="EMBL" id="CR522870">
    <property type="protein sequence ID" value="CAG35046.1"/>
    <property type="molecule type" value="Genomic_DNA"/>
</dbReference>
<name>Q6ARH9_DESPS</name>
<reference evidence="5" key="1">
    <citation type="journal article" date="2004" name="Environ. Microbiol.">
        <title>The genome of Desulfotalea psychrophila, a sulfate-reducing bacterium from permanently cold Arctic sediments.</title>
        <authorList>
            <person name="Rabus R."/>
            <person name="Ruepp A."/>
            <person name="Frickey T."/>
            <person name="Rattei T."/>
            <person name="Fartmann B."/>
            <person name="Stark M."/>
            <person name="Bauer M."/>
            <person name="Zibat A."/>
            <person name="Lombardot T."/>
            <person name="Becker I."/>
            <person name="Amann J."/>
            <person name="Gellner K."/>
            <person name="Teeling H."/>
            <person name="Leuschner W.D."/>
            <person name="Gloeckner F.-O."/>
            <person name="Lupas A.N."/>
            <person name="Amann R."/>
            <person name="Klenk H.-P."/>
        </authorList>
    </citation>
    <scope>NUCLEOTIDE SEQUENCE [LARGE SCALE GENOMIC DNA]</scope>
    <source>
        <strain evidence="5">DSM 12343 / LSv54</strain>
    </source>
</reference>
<protein>
    <submittedName>
        <fullName evidence="4">Conserved hypothetical membrane protein</fullName>
    </submittedName>
</protein>
<keyword evidence="1 2" id="KW-0808">Transferase</keyword>
<dbReference type="Pfam" id="PF01066">
    <property type="entry name" value="CDP-OH_P_transf"/>
    <property type="match status" value="1"/>
</dbReference>
<keyword evidence="3" id="KW-0472">Membrane</keyword>
<dbReference type="GO" id="GO:0016780">
    <property type="term" value="F:phosphotransferase activity, for other substituted phosphate groups"/>
    <property type="evidence" value="ECO:0007669"/>
    <property type="project" value="InterPro"/>
</dbReference>
<proteinExistence type="inferred from homology"/>